<feature type="region of interest" description="Disordered" evidence="2">
    <location>
        <begin position="908"/>
        <end position="1018"/>
    </location>
</feature>
<evidence type="ECO:0000259" key="3">
    <source>
        <dbReference type="PROSITE" id="PS51259"/>
    </source>
</evidence>
<feature type="compositionally biased region" description="Polar residues" evidence="2">
    <location>
        <begin position="1000"/>
        <end position="1009"/>
    </location>
</feature>
<feature type="compositionally biased region" description="Low complexity" evidence="2">
    <location>
        <begin position="951"/>
        <end position="962"/>
    </location>
</feature>
<dbReference type="PANTHER" id="PTHR45999">
    <property type="entry name" value="UNC-13-4A, ISOFORM B"/>
    <property type="match status" value="1"/>
</dbReference>
<feature type="compositionally biased region" description="Polar residues" evidence="2">
    <location>
        <begin position="1418"/>
        <end position="1428"/>
    </location>
</feature>
<dbReference type="KEGG" id="aqu:109585810"/>
<feature type="domain" description="MHD2" evidence="3">
    <location>
        <begin position="1491"/>
        <end position="1600"/>
    </location>
</feature>
<dbReference type="EnsemblMetazoa" id="Aqu2.1.19192_001">
    <property type="protein sequence ID" value="Aqu2.1.19192_001"/>
    <property type="gene ID" value="Aqu2.1.19192"/>
</dbReference>
<feature type="compositionally biased region" description="Basic and acidic residues" evidence="2">
    <location>
        <begin position="1731"/>
        <end position="1743"/>
    </location>
</feature>
<protein>
    <recommendedName>
        <fullName evidence="3">MHD2 domain-containing protein</fullName>
    </recommendedName>
</protein>
<gene>
    <name evidence="4" type="primary">109585810</name>
</gene>
<feature type="region of interest" description="Disordered" evidence="2">
    <location>
        <begin position="1128"/>
        <end position="1163"/>
    </location>
</feature>
<evidence type="ECO:0000313" key="5">
    <source>
        <dbReference type="Proteomes" id="UP000007879"/>
    </source>
</evidence>
<dbReference type="EnsemblMetazoa" id="XM_020001947.1">
    <property type="protein sequence ID" value="XP_019857506.1"/>
    <property type="gene ID" value="LOC109585810"/>
</dbReference>
<evidence type="ECO:0000256" key="2">
    <source>
        <dbReference type="SAM" id="MobiDB-lite"/>
    </source>
</evidence>
<accession>A0A1X7TVE9</accession>
<reference evidence="4" key="2">
    <citation type="submission" date="2017-05" db="UniProtKB">
        <authorList>
            <consortium name="EnsemblMetazoa"/>
        </authorList>
    </citation>
    <scope>IDENTIFICATION</scope>
</reference>
<dbReference type="InterPro" id="IPR052095">
    <property type="entry name" value="UNC-13_domain"/>
</dbReference>
<feature type="compositionally biased region" description="Acidic residues" evidence="2">
    <location>
        <begin position="333"/>
        <end position="342"/>
    </location>
</feature>
<dbReference type="GO" id="GO:0099503">
    <property type="term" value="C:secretory vesicle"/>
    <property type="evidence" value="ECO:0007669"/>
    <property type="project" value="TreeGrafter"/>
</dbReference>
<feature type="compositionally biased region" description="Polar residues" evidence="2">
    <location>
        <begin position="1140"/>
        <end position="1151"/>
    </location>
</feature>
<dbReference type="Proteomes" id="UP000007879">
    <property type="component" value="Unassembled WGS sequence"/>
</dbReference>
<organism evidence="4">
    <name type="scientific">Amphimedon queenslandica</name>
    <name type="common">Sponge</name>
    <dbReference type="NCBI Taxonomy" id="400682"/>
    <lineage>
        <taxon>Eukaryota</taxon>
        <taxon>Metazoa</taxon>
        <taxon>Porifera</taxon>
        <taxon>Demospongiae</taxon>
        <taxon>Heteroscleromorpha</taxon>
        <taxon>Haplosclerida</taxon>
        <taxon>Niphatidae</taxon>
        <taxon>Amphimedon</taxon>
    </lineage>
</organism>
<feature type="compositionally biased region" description="Low complexity" evidence="2">
    <location>
        <begin position="260"/>
        <end position="280"/>
    </location>
</feature>
<dbReference type="InterPro" id="IPR014772">
    <property type="entry name" value="Munc13_dom-2"/>
</dbReference>
<keyword evidence="5" id="KW-1185">Reference proteome</keyword>
<dbReference type="OrthoDB" id="5982964at2759"/>
<dbReference type="InParanoid" id="A0A1X7TVE9"/>
<feature type="compositionally biased region" description="Polar residues" evidence="2">
    <location>
        <begin position="1370"/>
        <end position="1379"/>
    </location>
</feature>
<dbReference type="PROSITE" id="PS51259">
    <property type="entry name" value="MHD2"/>
    <property type="match status" value="1"/>
</dbReference>
<keyword evidence="1" id="KW-0268">Exocytosis</keyword>
<evidence type="ECO:0000313" key="4">
    <source>
        <dbReference type="EnsemblMetazoa" id="Aqu2.1.19192_001"/>
    </source>
</evidence>
<feature type="region of interest" description="Disordered" evidence="2">
    <location>
        <begin position="1731"/>
        <end position="1765"/>
    </location>
</feature>
<feature type="region of interest" description="Disordered" evidence="2">
    <location>
        <begin position="209"/>
        <end position="345"/>
    </location>
</feature>
<proteinExistence type="predicted"/>
<feature type="region of interest" description="Disordered" evidence="2">
    <location>
        <begin position="1368"/>
        <end position="1430"/>
    </location>
</feature>
<feature type="region of interest" description="Disordered" evidence="2">
    <location>
        <begin position="157"/>
        <end position="184"/>
    </location>
</feature>
<sequence length="1876" mass="211602">MATVATESIKRVNFQSNRQVHTDISSSSFPRPSTHENSIENVVEDYTDNVTLYPLKRLIQELTAQEKQLWDRTMGIHLPVEEGTSQLCPDEELLSVGGVSMFGHGSQAGIVEPSMTYLIRYGQLTSNIHRYFRKLEKEHACLHLSGRRANFENLRLPHGRASSRGTPVPQNDDDAPVNHSRRKVHSLKDEELVVYRCAIMCAQFPMLSAPGPPDDRSPSPPLPPPLLSHTAPSESSIGLGTLIKPKPVRLVSQPSGSGASVDSKTTDPPSDSSSRPDSNPYLQEAEPIATATNKPNGPCSFESPRSFIPISGRKGTLPNHRVKPRRRSYSFSDSEDENDELNDGALNRDSISAYCDPLGQRDHPFPPMVNRDMLCSLVRRAFNQTEEQQVQYEQILRHEYSRKSKGEILARELVTQLQVLEKNAHPFYRPRNFVTRNGYDIWLQGEKQRIKQQLDKFWHFNLPSMSQEPRPDYHKAYATLLEKIICCESRTSRREPVHGGRTPSSQLSDTAQRLLTEFGLRYGIGELYQRIVYLDYLAKHFDYEIWYISHCTDELRAIRNLIPRNRTKMTATRREMELLRGIVHHLHGQTDNSLTRIDRLFLESEPQIGVAALINLLKEVLEAEQSLSLFGGQRIRPIEDWLKKYLKDGFVLRYERRKEIISDEILSARNLTGFPLTPILINALLQEIKDEVKYYRDNYQNVFRPYFNIVPYAKMEFYRLTCADACQLCGRLVHDPISRQRLNLEMLGLLYRLDKCDNEWSNDIPTDMQQWRNDFVHLALIWMDVFTKQVKTWVLSAIKEDQWTVLTFAAIPTYSSSPSLPSVDDHGALLPHHHHPTHYSVSPFSSIISPSIMLQTPLTPHSQSAFTAVQPLKSYREVLSPMSEVSGAVSDLTSSHSSFENISIEIIQQQQQQQQGREQNGVASKTPKKKGKSSSSQNQSYLKFGKAVPHSGGDSTSSSSDTPKLTNHITAWEDQERGDVPPLVPPERDEDNLTPHVSPVTVNNNGDISTTEEEEEEEEVKIKPFTGLVPSTSDPHITAADPRVVENGFNSSESETPPLSSLYRRSISYNPQGHWAGRGGGGGGGGGEVKKETKLKSKSFDTIPKPVNKLPSHPPPISVLHVNHKMTEPTRSLPPASGVAPTNSATSVSTDQSQSPSLNGPSPSLSTTSAVFYTFPVSNAPIDLFTIFIRLGSFIGNLMEVLTPKVRQGLKMGLNETAELPSEVNQIRRFLTDIRQQSENMRVEFLKKIHKIMVSNLKLYADNLLCMDLCYLPQGEAKNLFGEEMIHHLQRRNETEEIWGCRHIVEANHGLHPNGLPCIKKTQPFFDSITRDMCIRINNIHLIIKTFSSLESHIYTLMVSPSNHAPFGHNLSSEPSGSVGSLDVQGGNKPQMKTSRPFPHRYRPEPKRGGNIELLPQDNGSDNTSGSIGLTPVMQRRSETGFNSTEAQQLIEYLEKALKHQLQMMCLRMNKFFKPALTLLLDLKLGDCPINRRLNSLVEFLTRHMRALSKHLYPKCYSSLIDLLWQTILQDIEEEALKLRNERTSIYRAQLLLQTVTHLIKVVHDKGQGLSLDTLTTSTEYLLALIDVYLRPTSRLIKTFERLTGPQFTQAGAHIQLDQSPVPLSPSLLHQLSTRLHNIRKCFRGDDFVRELIKLGNERIRHASVDHSNPDSASNGAPVSFTVTSATQLGQYLLDEGILICLLNYTEERTTPLESSSNERMNAINTSRHVGVEPELSHQRTSPEVRAPSNQSYGYSSPSPTPPLPHPPQFMNGFDCWYKFTDLEDSFEGVFFHGGQILSTCIRTPSSNNKRRGPETAELSPFDEARLGTLHLILDVLQQRSRKDTQAKTFLLKPNAILCSQERGGNDVPPHKIFRI</sequence>
<reference evidence="5" key="1">
    <citation type="journal article" date="2010" name="Nature">
        <title>The Amphimedon queenslandica genome and the evolution of animal complexity.</title>
        <authorList>
            <person name="Srivastava M."/>
            <person name="Simakov O."/>
            <person name="Chapman J."/>
            <person name="Fahey B."/>
            <person name="Gauthier M.E."/>
            <person name="Mitros T."/>
            <person name="Richards G.S."/>
            <person name="Conaco C."/>
            <person name="Dacre M."/>
            <person name="Hellsten U."/>
            <person name="Larroux C."/>
            <person name="Putnam N.H."/>
            <person name="Stanke M."/>
            <person name="Adamska M."/>
            <person name="Darling A."/>
            <person name="Degnan S.M."/>
            <person name="Oakley T.H."/>
            <person name="Plachetzki D.C."/>
            <person name="Zhai Y."/>
            <person name="Adamski M."/>
            <person name="Calcino A."/>
            <person name="Cummins S.F."/>
            <person name="Goodstein D.M."/>
            <person name="Harris C."/>
            <person name="Jackson D.J."/>
            <person name="Leys S.P."/>
            <person name="Shu S."/>
            <person name="Woodcroft B.J."/>
            <person name="Vervoort M."/>
            <person name="Kosik K.S."/>
            <person name="Manning G."/>
            <person name="Degnan B.M."/>
            <person name="Rokhsar D.S."/>
        </authorList>
    </citation>
    <scope>NUCLEOTIDE SEQUENCE [LARGE SCALE GENOMIC DNA]</scope>
</reference>
<dbReference type="PANTHER" id="PTHR45999:SF6">
    <property type="entry name" value="MHD2 DOMAIN-CONTAINING PROTEIN"/>
    <property type="match status" value="1"/>
</dbReference>
<name>A0A1X7TVE9_AMPQE</name>
<evidence type="ECO:0000256" key="1">
    <source>
        <dbReference type="ARBA" id="ARBA00022483"/>
    </source>
</evidence>
<feature type="compositionally biased region" description="Low complexity" evidence="2">
    <location>
        <begin position="1152"/>
        <end position="1163"/>
    </location>
</feature>
<dbReference type="GO" id="GO:0006887">
    <property type="term" value="P:exocytosis"/>
    <property type="evidence" value="ECO:0007669"/>
    <property type="project" value="UniProtKB-KW"/>
</dbReference>